<organism evidence="1 2">
    <name type="scientific">Acidicapsa dinghuensis</name>
    <dbReference type="NCBI Taxonomy" id="2218256"/>
    <lineage>
        <taxon>Bacteria</taxon>
        <taxon>Pseudomonadati</taxon>
        <taxon>Acidobacteriota</taxon>
        <taxon>Terriglobia</taxon>
        <taxon>Terriglobales</taxon>
        <taxon>Acidobacteriaceae</taxon>
        <taxon>Acidicapsa</taxon>
    </lineage>
</organism>
<dbReference type="EMBL" id="JBHSPH010000002">
    <property type="protein sequence ID" value="MFC5861633.1"/>
    <property type="molecule type" value="Genomic_DNA"/>
</dbReference>
<accession>A0ABW1EC50</accession>
<keyword evidence="1" id="KW-0808">Transferase</keyword>
<dbReference type="GO" id="GO:0032259">
    <property type="term" value="P:methylation"/>
    <property type="evidence" value="ECO:0007669"/>
    <property type="project" value="UniProtKB-KW"/>
</dbReference>
<keyword evidence="1" id="KW-0489">Methyltransferase</keyword>
<reference evidence="2" key="1">
    <citation type="journal article" date="2019" name="Int. J. Syst. Evol. Microbiol.">
        <title>The Global Catalogue of Microorganisms (GCM) 10K type strain sequencing project: providing services to taxonomists for standard genome sequencing and annotation.</title>
        <authorList>
            <consortium name="The Broad Institute Genomics Platform"/>
            <consortium name="The Broad Institute Genome Sequencing Center for Infectious Disease"/>
            <person name="Wu L."/>
            <person name="Ma J."/>
        </authorList>
    </citation>
    <scope>NUCLEOTIDE SEQUENCE [LARGE SCALE GENOMIC DNA]</scope>
    <source>
        <strain evidence="2">JCM 4087</strain>
    </source>
</reference>
<dbReference type="Gene3D" id="3.40.50.150">
    <property type="entry name" value="Vaccinia Virus protein VP39"/>
    <property type="match status" value="1"/>
</dbReference>
<dbReference type="Proteomes" id="UP001596091">
    <property type="component" value="Unassembled WGS sequence"/>
</dbReference>
<dbReference type="GO" id="GO:0008168">
    <property type="term" value="F:methyltransferase activity"/>
    <property type="evidence" value="ECO:0007669"/>
    <property type="project" value="UniProtKB-KW"/>
</dbReference>
<protein>
    <submittedName>
        <fullName evidence="1">Class I SAM-dependent methyltransferase</fullName>
        <ecNumber evidence="1">2.1.-.-</ecNumber>
    </submittedName>
</protein>
<evidence type="ECO:0000313" key="2">
    <source>
        <dbReference type="Proteomes" id="UP001596091"/>
    </source>
</evidence>
<keyword evidence="2" id="KW-1185">Reference proteome</keyword>
<dbReference type="CDD" id="cd02440">
    <property type="entry name" value="AdoMet_MTases"/>
    <property type="match status" value="1"/>
</dbReference>
<proteinExistence type="predicted"/>
<dbReference type="RefSeq" id="WP_263337067.1">
    <property type="nucleotide sequence ID" value="NZ_JAGSYH010000004.1"/>
</dbReference>
<dbReference type="EC" id="2.1.-.-" evidence="1"/>
<dbReference type="SUPFAM" id="SSF53335">
    <property type="entry name" value="S-adenosyl-L-methionine-dependent methyltransferases"/>
    <property type="match status" value="1"/>
</dbReference>
<name>A0ABW1EC50_9BACT</name>
<gene>
    <name evidence="1" type="ORF">ACFPT7_04965</name>
</gene>
<dbReference type="InterPro" id="IPR029063">
    <property type="entry name" value="SAM-dependent_MTases_sf"/>
</dbReference>
<sequence length="246" mass="27821">MGRKKLLPGLRVREGFLRHPFDVEHGVQTSGLVLGQHLTTGHRNDKHTTAYYGIAPSVVEQLLDLWLRTRPRAPLEDYTFIDIGAGMGRAMLLASRLPFREVIGIELHPDLVAIGQKNVAKWGAARKARAPIRMVEADITEFDFPAGPCVAYLFNPFRDAVMKLMLRRMELSFAARPGMLDLLYANDECHDVIAERAQWKLLWRGLVPLSKPDEDADRKILDAQPNGEYAWSTEEPCSIHRLVEQS</sequence>
<comment type="caution">
    <text evidence="1">The sequence shown here is derived from an EMBL/GenBank/DDBJ whole genome shotgun (WGS) entry which is preliminary data.</text>
</comment>
<evidence type="ECO:0000313" key="1">
    <source>
        <dbReference type="EMBL" id="MFC5861633.1"/>
    </source>
</evidence>